<dbReference type="PANTHER" id="PTHR35046:SF9">
    <property type="entry name" value="RNA-DIRECTED DNA POLYMERASE"/>
    <property type="match status" value="1"/>
</dbReference>
<dbReference type="PANTHER" id="PTHR35046">
    <property type="entry name" value="ZINC KNUCKLE (CCHC-TYPE) FAMILY PROTEIN"/>
    <property type="match status" value="1"/>
</dbReference>
<reference evidence="3" key="1">
    <citation type="journal article" date="2019" name="Plant Biotechnol. J.">
        <title>Genome sequencing of the Australian wild diploid species Gossypium australe highlights disease resistance and delayed gland morphogenesis.</title>
        <authorList>
            <person name="Cai Y."/>
            <person name="Cai X."/>
            <person name="Wang Q."/>
            <person name="Wang P."/>
            <person name="Zhang Y."/>
            <person name="Cai C."/>
            <person name="Xu Y."/>
            <person name="Wang K."/>
            <person name="Zhou Z."/>
            <person name="Wang C."/>
            <person name="Geng S."/>
            <person name="Li B."/>
            <person name="Dong Q."/>
            <person name="Hou Y."/>
            <person name="Wang H."/>
            <person name="Ai P."/>
            <person name="Liu Z."/>
            <person name="Yi F."/>
            <person name="Sun M."/>
            <person name="An G."/>
            <person name="Cheng J."/>
            <person name="Zhang Y."/>
            <person name="Shi Q."/>
            <person name="Xie Y."/>
            <person name="Shi X."/>
            <person name="Chang Y."/>
            <person name="Huang F."/>
            <person name="Chen Y."/>
            <person name="Hong S."/>
            <person name="Mi L."/>
            <person name="Sun Q."/>
            <person name="Zhang L."/>
            <person name="Zhou B."/>
            <person name="Peng R."/>
            <person name="Zhang X."/>
            <person name="Liu F."/>
        </authorList>
    </citation>
    <scope>NUCLEOTIDE SEQUENCE [LARGE SCALE GENOMIC DNA]</scope>
    <source>
        <strain evidence="3">cv. PA1801</strain>
    </source>
</reference>
<dbReference type="PROSITE" id="PS51257">
    <property type="entry name" value="PROKAR_LIPOPROTEIN"/>
    <property type="match status" value="1"/>
</dbReference>
<keyword evidence="2" id="KW-0645">Protease</keyword>
<proteinExistence type="predicted"/>
<feature type="domain" description="Integrase catalytic" evidence="1">
    <location>
        <begin position="85"/>
        <end position="222"/>
    </location>
</feature>
<organism evidence="2 3">
    <name type="scientific">Gossypium australe</name>
    <dbReference type="NCBI Taxonomy" id="47621"/>
    <lineage>
        <taxon>Eukaryota</taxon>
        <taxon>Viridiplantae</taxon>
        <taxon>Streptophyta</taxon>
        <taxon>Embryophyta</taxon>
        <taxon>Tracheophyta</taxon>
        <taxon>Spermatophyta</taxon>
        <taxon>Magnoliopsida</taxon>
        <taxon>eudicotyledons</taxon>
        <taxon>Gunneridae</taxon>
        <taxon>Pentapetalae</taxon>
        <taxon>rosids</taxon>
        <taxon>malvids</taxon>
        <taxon>Malvales</taxon>
        <taxon>Malvaceae</taxon>
        <taxon>Malvoideae</taxon>
        <taxon>Gossypium</taxon>
    </lineage>
</organism>
<dbReference type="SUPFAM" id="SSF53098">
    <property type="entry name" value="Ribonuclease H-like"/>
    <property type="match status" value="1"/>
</dbReference>
<dbReference type="InterPro" id="IPR012337">
    <property type="entry name" value="RNaseH-like_sf"/>
</dbReference>
<dbReference type="GO" id="GO:0006508">
    <property type="term" value="P:proteolysis"/>
    <property type="evidence" value="ECO:0007669"/>
    <property type="project" value="UniProtKB-KW"/>
</dbReference>
<dbReference type="EMBL" id="SMMG02000002">
    <property type="protein sequence ID" value="KAA3482994.1"/>
    <property type="molecule type" value="Genomic_DNA"/>
</dbReference>
<evidence type="ECO:0000313" key="3">
    <source>
        <dbReference type="Proteomes" id="UP000325315"/>
    </source>
</evidence>
<dbReference type="OrthoDB" id="1938712at2759"/>
<dbReference type="InterPro" id="IPR041588">
    <property type="entry name" value="Integrase_H2C2"/>
</dbReference>
<keyword evidence="3" id="KW-1185">Reference proteome</keyword>
<comment type="caution">
    <text evidence="2">The sequence shown here is derived from an EMBL/GenBank/DDBJ whole genome shotgun (WGS) entry which is preliminary data.</text>
</comment>
<keyword evidence="2" id="KW-0378">Hydrolase</keyword>
<accession>A0A5B6WP15</accession>
<dbReference type="InterPro" id="IPR001584">
    <property type="entry name" value="Integrase_cat-core"/>
</dbReference>
<dbReference type="GO" id="GO:0008233">
    <property type="term" value="F:peptidase activity"/>
    <property type="evidence" value="ECO:0007669"/>
    <property type="project" value="UniProtKB-KW"/>
</dbReference>
<dbReference type="Proteomes" id="UP000325315">
    <property type="component" value="Unassembled WGS sequence"/>
</dbReference>
<dbReference type="GO" id="GO:0015074">
    <property type="term" value="P:DNA integration"/>
    <property type="evidence" value="ECO:0007669"/>
    <property type="project" value="InterPro"/>
</dbReference>
<sequence>MWRREKSNILGLVMMASCAFEGGFELKQTIIWEMRASPYSMHLGGNKMYWDVKKLYWWLGLKRDVIKFVAKCLTCQQFPSRVLQQIKIPQWKWERIMIDFVSRLPLTPTKKDSIWVIVYRLTKSAHFLSIHKDYSLQKLDKLYISKIVRLHGVPISIISDRYPCFTSRFWKKLQESFGTNLDFSIAFHPQFNRQSDWVIQILEDMLRGCIIEFPGSWEELFP</sequence>
<dbReference type="AlphaFoldDB" id="A0A5B6WP15"/>
<evidence type="ECO:0000259" key="1">
    <source>
        <dbReference type="PROSITE" id="PS50994"/>
    </source>
</evidence>
<dbReference type="Pfam" id="PF17921">
    <property type="entry name" value="Integrase_H2C2"/>
    <property type="match status" value="1"/>
</dbReference>
<gene>
    <name evidence="2" type="ORF">EPI10_005197</name>
</gene>
<dbReference type="InterPro" id="IPR036397">
    <property type="entry name" value="RNaseH_sf"/>
</dbReference>
<protein>
    <submittedName>
        <fullName evidence="2">Gag protease polyprotein</fullName>
    </submittedName>
</protein>
<dbReference type="Gene3D" id="3.30.420.10">
    <property type="entry name" value="Ribonuclease H-like superfamily/Ribonuclease H"/>
    <property type="match status" value="1"/>
</dbReference>
<dbReference type="GO" id="GO:0003676">
    <property type="term" value="F:nucleic acid binding"/>
    <property type="evidence" value="ECO:0007669"/>
    <property type="project" value="InterPro"/>
</dbReference>
<name>A0A5B6WP15_9ROSI</name>
<dbReference type="Gene3D" id="1.10.340.70">
    <property type="match status" value="1"/>
</dbReference>
<dbReference type="PROSITE" id="PS50994">
    <property type="entry name" value="INTEGRASE"/>
    <property type="match status" value="1"/>
</dbReference>
<evidence type="ECO:0000313" key="2">
    <source>
        <dbReference type="EMBL" id="KAA3482994.1"/>
    </source>
</evidence>